<dbReference type="OrthoDB" id="2939482at2"/>
<keyword evidence="3" id="KW-0238">DNA-binding</keyword>
<dbReference type="AlphaFoldDB" id="A0A6A8DFX0"/>
<evidence type="ECO:0000259" key="1">
    <source>
        <dbReference type="PROSITE" id="PS50937"/>
    </source>
</evidence>
<accession>A0A6A8DFX0</accession>
<dbReference type="Proteomes" id="UP000799092">
    <property type="component" value="Unassembled WGS sequence"/>
</dbReference>
<feature type="domain" description="HTH merR-type" evidence="1">
    <location>
        <begin position="1"/>
        <end position="32"/>
    </location>
</feature>
<reference evidence="3" key="1">
    <citation type="submission" date="2019-11" db="EMBL/GenBank/DDBJ databases">
        <authorList>
            <person name="Li J."/>
        </authorList>
    </citation>
    <scope>NUCLEOTIDE SEQUENCE</scope>
    <source>
        <strain evidence="3">B6B</strain>
    </source>
</reference>
<proteinExistence type="predicted"/>
<dbReference type="Pfam" id="PF08671">
    <property type="entry name" value="SinI"/>
    <property type="match status" value="1"/>
</dbReference>
<evidence type="ECO:0000313" key="4">
    <source>
        <dbReference type="Proteomes" id="UP000799092"/>
    </source>
</evidence>
<evidence type="ECO:0000259" key="2">
    <source>
        <dbReference type="PROSITE" id="PS51500"/>
    </source>
</evidence>
<name>A0A6A8DFX0_9BACI</name>
<evidence type="ECO:0000313" key="3">
    <source>
        <dbReference type="EMBL" id="MRH41757.1"/>
    </source>
</evidence>
<keyword evidence="4" id="KW-1185">Reference proteome</keyword>
<dbReference type="GO" id="GO:0006355">
    <property type="term" value="P:regulation of DNA-templated transcription"/>
    <property type="evidence" value="ECO:0007669"/>
    <property type="project" value="InterPro"/>
</dbReference>
<dbReference type="PROSITE" id="PS51500">
    <property type="entry name" value="SIN"/>
    <property type="match status" value="1"/>
</dbReference>
<dbReference type="EMBL" id="WJNG01000002">
    <property type="protein sequence ID" value="MRH41757.1"/>
    <property type="molecule type" value="Genomic_DNA"/>
</dbReference>
<protein>
    <submittedName>
        <fullName evidence="3">DNA-binding anti-repressor SinI</fullName>
    </submittedName>
</protein>
<dbReference type="GO" id="GO:0003677">
    <property type="term" value="F:DNA binding"/>
    <property type="evidence" value="ECO:0007669"/>
    <property type="project" value="UniProtKB-KW"/>
</dbReference>
<comment type="caution">
    <text evidence="3">The sequence shown here is derived from an EMBL/GenBank/DDBJ whole genome shotgun (WGS) entry which is preliminary data.</text>
</comment>
<dbReference type="PROSITE" id="PS50937">
    <property type="entry name" value="HTH_MERR_2"/>
    <property type="match status" value="1"/>
</dbReference>
<dbReference type="SUPFAM" id="SSF47406">
    <property type="entry name" value="SinR repressor dimerisation domain-like"/>
    <property type="match status" value="1"/>
</dbReference>
<dbReference type="InterPro" id="IPR010981">
    <property type="entry name" value="SinR/SinI_dimer_dom"/>
</dbReference>
<dbReference type="InterPro" id="IPR036281">
    <property type="entry name" value="SinR/SinI_dimer_dom_sf"/>
</dbReference>
<gene>
    <name evidence="3" type="primary">sinI</name>
    <name evidence="3" type="ORF">GH741_03600</name>
</gene>
<dbReference type="InterPro" id="IPR000551">
    <property type="entry name" value="MerR-type_HTH_dom"/>
</dbReference>
<sequence>MYEKVDVEWIELMLQASEIGLTVEEVTAFLNDNKKKV</sequence>
<organism evidence="3 4">
    <name type="scientific">Aquibacillus halophilus</name>
    <dbReference type="NCBI Taxonomy" id="930132"/>
    <lineage>
        <taxon>Bacteria</taxon>
        <taxon>Bacillati</taxon>
        <taxon>Bacillota</taxon>
        <taxon>Bacilli</taxon>
        <taxon>Bacillales</taxon>
        <taxon>Bacillaceae</taxon>
        <taxon>Aquibacillus</taxon>
    </lineage>
</organism>
<dbReference type="GO" id="GO:0046983">
    <property type="term" value="F:protein dimerization activity"/>
    <property type="evidence" value="ECO:0007669"/>
    <property type="project" value="InterPro"/>
</dbReference>
<feature type="domain" description="Sin" evidence="2">
    <location>
        <begin position="1"/>
        <end position="34"/>
    </location>
</feature>